<protein>
    <submittedName>
        <fullName evidence="2">DinB family protein</fullName>
    </submittedName>
</protein>
<accession>A0A934K3W2</accession>
<proteinExistence type="predicted"/>
<name>A0A934K3W2_9BACT</name>
<reference evidence="2" key="1">
    <citation type="submission" date="2020-10" db="EMBL/GenBank/DDBJ databases">
        <title>Ca. Dormibacterota MAGs.</title>
        <authorList>
            <person name="Montgomery K."/>
        </authorList>
    </citation>
    <scope>NUCLEOTIDE SEQUENCE [LARGE SCALE GENOMIC DNA]</scope>
    <source>
        <strain evidence="2">SC8812_S17_10</strain>
    </source>
</reference>
<dbReference type="EMBL" id="JAEKNR010000178">
    <property type="protein sequence ID" value="MBJ7599997.1"/>
    <property type="molecule type" value="Genomic_DNA"/>
</dbReference>
<evidence type="ECO:0000313" key="2">
    <source>
        <dbReference type="EMBL" id="MBJ7599997.1"/>
    </source>
</evidence>
<dbReference type="InterPro" id="IPR034660">
    <property type="entry name" value="DinB/YfiT-like"/>
</dbReference>
<dbReference type="Proteomes" id="UP000612893">
    <property type="component" value="Unassembled WGS sequence"/>
</dbReference>
<comment type="caution">
    <text evidence="2">The sequence shown here is derived from an EMBL/GenBank/DDBJ whole genome shotgun (WGS) entry which is preliminary data.</text>
</comment>
<sequence length="164" mass="18371">MAKDLERPKEQSDVLTMLRSAPQTLTALVSGLDEADALKQVGQEWSIAEIVAHLVHGEWAWFTRIRLMATQDEPRMKVFPDSDHIPPLAESLTGYLRNRVEDLDFLEGLTPQGWARSGKHEVWGDIDILWAARHLAAHDAEHLAQISRLRGSSESGRTVSGQDL</sequence>
<dbReference type="InterPro" id="IPR024775">
    <property type="entry name" value="DinB-like"/>
</dbReference>
<dbReference type="SUPFAM" id="SSF109854">
    <property type="entry name" value="DinB/YfiT-like putative metalloenzymes"/>
    <property type="match status" value="1"/>
</dbReference>
<dbReference type="Pfam" id="PF12867">
    <property type="entry name" value="DinB_2"/>
    <property type="match status" value="1"/>
</dbReference>
<keyword evidence="3" id="KW-1185">Reference proteome</keyword>
<evidence type="ECO:0000313" key="3">
    <source>
        <dbReference type="Proteomes" id="UP000612893"/>
    </source>
</evidence>
<evidence type="ECO:0000259" key="1">
    <source>
        <dbReference type="Pfam" id="PF12867"/>
    </source>
</evidence>
<dbReference type="RefSeq" id="WP_338203662.1">
    <property type="nucleotide sequence ID" value="NZ_JAEKNR010000178.1"/>
</dbReference>
<feature type="domain" description="DinB-like" evidence="1">
    <location>
        <begin position="18"/>
        <end position="146"/>
    </location>
</feature>
<dbReference type="AlphaFoldDB" id="A0A934K3W2"/>
<gene>
    <name evidence="2" type="ORF">JF922_18205</name>
</gene>
<dbReference type="Gene3D" id="1.20.120.450">
    <property type="entry name" value="dinb family like domain"/>
    <property type="match status" value="1"/>
</dbReference>
<organism evidence="2 3">
    <name type="scientific">Candidatus Nephthysia bennettiae</name>
    <dbReference type="NCBI Taxonomy" id="3127016"/>
    <lineage>
        <taxon>Bacteria</taxon>
        <taxon>Bacillati</taxon>
        <taxon>Candidatus Dormiibacterota</taxon>
        <taxon>Candidatus Dormibacteria</taxon>
        <taxon>Candidatus Dormibacterales</taxon>
        <taxon>Candidatus Dormibacteraceae</taxon>
        <taxon>Candidatus Nephthysia</taxon>
    </lineage>
</organism>